<dbReference type="InterPro" id="IPR000515">
    <property type="entry name" value="MetI-like"/>
</dbReference>
<keyword evidence="9 11" id="KW-1133">Transmembrane helix</keyword>
<evidence type="ECO:0000256" key="5">
    <source>
        <dbReference type="ARBA" id="ARBA00022475"/>
    </source>
</evidence>
<dbReference type="PROSITE" id="PS50893">
    <property type="entry name" value="ABC_TRANSPORTER_2"/>
    <property type="match status" value="1"/>
</dbReference>
<sequence>MIETPSTRPSAPVAAQGPTTSPLVGASSSPEPEPRQASGTMQVLRRLRHHPGALIALGLLALVVVVALLAPWLAPYDPAEKDFAAALQGPTAEHWLGTDAYGRDVLSRLIYGARIALVIALGSVVVAMAIGVPIGLLLGFRGGWWDRIGSRGMDVAQALPGMLVGFAVIAILGRGLTNLMIAIGLIFCMNFARMTRAVTLVEREKLYVDAARVSGLRSSDIVFRQVLPNLAGPLVVQAAVFMGAAIMVESALSFLGLGLESDVATWGAMLSDAAQDQGVQPFVPFPPGIAIVLTVLAFNLVGDGLNDALAGERATSPSRRERARAARAAAAAIAAADAEAAARAAKAGGAPVVTDPDTLLDVRQVSVGLGRPNGTVVPLVRDVDLTVRKGEILGLLGESGSGKSMLARSVLGLLPPGIRLTQGQVVLEGRDIAHSTERELRDVRGPQLGAVFQNPGAALSPVHTIGRQLAEPLRAHQRMSRKQARARSAELLERVGVDEPHRRLDQYPHEFSGGMAQRVAIAMALASEPELLIADEATSALDVTTQAQVLDLLLDLREETGMAIVMITHDLGVVAESCDRVAVMYAGEIVEVAEVGELFARPKHPYTAALLASNPSGDADVERLPTIPGTVPMAGSWPAGCHFASRCAFATEKCTDRPIPFVDGARCIRTDELTLTGAPR</sequence>
<dbReference type="InterPro" id="IPR013563">
    <property type="entry name" value="Oligopep_ABC_C"/>
</dbReference>
<dbReference type="FunFam" id="3.40.50.300:FF:000016">
    <property type="entry name" value="Oligopeptide ABC transporter ATP-binding component"/>
    <property type="match status" value="1"/>
</dbReference>
<dbReference type="InterPro" id="IPR050388">
    <property type="entry name" value="ABC_Ni/Peptide_Import"/>
</dbReference>
<evidence type="ECO:0000256" key="3">
    <source>
        <dbReference type="ARBA" id="ARBA00005417"/>
    </source>
</evidence>
<evidence type="ECO:0000256" key="6">
    <source>
        <dbReference type="ARBA" id="ARBA00022692"/>
    </source>
</evidence>
<accession>A0A2M9ARD6</accession>
<feature type="transmembrane region" description="Helical" evidence="11">
    <location>
        <begin position="115"/>
        <end position="140"/>
    </location>
</feature>
<evidence type="ECO:0000256" key="4">
    <source>
        <dbReference type="ARBA" id="ARBA00022448"/>
    </source>
</evidence>
<feature type="domain" description="ABC transmembrane type-1" evidence="14">
    <location>
        <begin position="113"/>
        <end position="302"/>
    </location>
</feature>
<reference evidence="15 16" key="1">
    <citation type="submission" date="2017-11" db="EMBL/GenBank/DDBJ databases">
        <title>Genomic Encyclopedia of Archaeal and Bacterial Type Strains, Phase II (KMG-II): From Individual Species to Whole Genera.</title>
        <authorList>
            <person name="Goeker M."/>
        </authorList>
    </citation>
    <scope>NUCLEOTIDE SEQUENCE [LARGE SCALE GENOMIC DNA]</scope>
    <source>
        <strain evidence="15 16">DSM 27763</strain>
    </source>
</reference>
<dbReference type="CDD" id="cd03257">
    <property type="entry name" value="ABC_NikE_OppD_transporters"/>
    <property type="match status" value="1"/>
</dbReference>
<organism evidence="15 16">
    <name type="scientific">Mumia flava</name>
    <dbReference type="NCBI Taxonomy" id="1348852"/>
    <lineage>
        <taxon>Bacteria</taxon>
        <taxon>Bacillati</taxon>
        <taxon>Actinomycetota</taxon>
        <taxon>Actinomycetes</taxon>
        <taxon>Propionibacteriales</taxon>
        <taxon>Nocardioidaceae</taxon>
        <taxon>Mumia</taxon>
    </lineage>
</organism>
<dbReference type="RefSeq" id="WP_100415555.1">
    <property type="nucleotide sequence ID" value="NZ_PGEZ01000003.1"/>
</dbReference>
<evidence type="ECO:0000256" key="10">
    <source>
        <dbReference type="ARBA" id="ARBA00023136"/>
    </source>
</evidence>
<dbReference type="AlphaFoldDB" id="A0A2M9ARD6"/>
<name>A0A2M9ARD6_9ACTN</name>
<dbReference type="InterPro" id="IPR027417">
    <property type="entry name" value="P-loop_NTPase"/>
</dbReference>
<comment type="similarity">
    <text evidence="11">Belongs to the binding-protein-dependent transport system permease family.</text>
</comment>
<dbReference type="Gene3D" id="3.40.50.300">
    <property type="entry name" value="P-loop containing nucleotide triphosphate hydrolases"/>
    <property type="match status" value="1"/>
</dbReference>
<dbReference type="PANTHER" id="PTHR43297:SF2">
    <property type="entry name" value="DIPEPTIDE TRANSPORT ATP-BINDING PROTEIN DPPD"/>
    <property type="match status" value="1"/>
</dbReference>
<dbReference type="SUPFAM" id="SSF52540">
    <property type="entry name" value="P-loop containing nucleoside triphosphate hydrolases"/>
    <property type="match status" value="1"/>
</dbReference>
<evidence type="ECO:0000256" key="7">
    <source>
        <dbReference type="ARBA" id="ARBA00022741"/>
    </source>
</evidence>
<evidence type="ECO:0000256" key="1">
    <source>
        <dbReference type="ARBA" id="ARBA00004141"/>
    </source>
</evidence>
<dbReference type="Pfam" id="PF00528">
    <property type="entry name" value="BPD_transp_1"/>
    <property type="match status" value="1"/>
</dbReference>
<keyword evidence="4 11" id="KW-0813">Transport</keyword>
<dbReference type="InterPro" id="IPR035906">
    <property type="entry name" value="MetI-like_sf"/>
</dbReference>
<dbReference type="SUPFAM" id="SSF161098">
    <property type="entry name" value="MetI-like"/>
    <property type="match status" value="1"/>
</dbReference>
<evidence type="ECO:0000313" key="15">
    <source>
        <dbReference type="EMBL" id="PJJ48249.1"/>
    </source>
</evidence>
<evidence type="ECO:0000313" key="16">
    <source>
        <dbReference type="Proteomes" id="UP000230842"/>
    </source>
</evidence>
<dbReference type="EMBL" id="PGEZ01000003">
    <property type="protein sequence ID" value="PJJ48249.1"/>
    <property type="molecule type" value="Genomic_DNA"/>
</dbReference>
<dbReference type="SMART" id="SM00382">
    <property type="entry name" value="AAA"/>
    <property type="match status" value="1"/>
</dbReference>
<dbReference type="GO" id="GO:0055085">
    <property type="term" value="P:transmembrane transport"/>
    <property type="evidence" value="ECO:0007669"/>
    <property type="project" value="InterPro"/>
</dbReference>
<feature type="region of interest" description="Disordered" evidence="12">
    <location>
        <begin position="1"/>
        <end position="39"/>
    </location>
</feature>
<dbReference type="PANTHER" id="PTHR43297">
    <property type="entry name" value="OLIGOPEPTIDE TRANSPORT ATP-BINDING PROTEIN APPD"/>
    <property type="match status" value="1"/>
</dbReference>
<comment type="subcellular location">
    <subcellularLocation>
        <location evidence="11">Cell membrane</location>
        <topology evidence="11">Multi-pass membrane protein</topology>
    </subcellularLocation>
    <subcellularLocation>
        <location evidence="2">Cell membrane</location>
        <topology evidence="2">Peripheral membrane protein</topology>
    </subcellularLocation>
    <subcellularLocation>
        <location evidence="1">Membrane</location>
        <topology evidence="1">Multi-pass membrane protein</topology>
    </subcellularLocation>
</comment>
<dbReference type="Pfam" id="PF12911">
    <property type="entry name" value="OppC_N"/>
    <property type="match status" value="1"/>
</dbReference>
<dbReference type="InterPro" id="IPR003593">
    <property type="entry name" value="AAA+_ATPase"/>
</dbReference>
<dbReference type="InterPro" id="IPR003439">
    <property type="entry name" value="ABC_transporter-like_ATP-bd"/>
</dbReference>
<dbReference type="PROSITE" id="PS50928">
    <property type="entry name" value="ABC_TM1"/>
    <property type="match status" value="1"/>
</dbReference>
<dbReference type="GO" id="GO:0016887">
    <property type="term" value="F:ATP hydrolysis activity"/>
    <property type="evidence" value="ECO:0007669"/>
    <property type="project" value="InterPro"/>
</dbReference>
<dbReference type="GO" id="GO:0005886">
    <property type="term" value="C:plasma membrane"/>
    <property type="evidence" value="ECO:0007669"/>
    <property type="project" value="UniProtKB-SubCell"/>
</dbReference>
<dbReference type="GO" id="GO:0005524">
    <property type="term" value="F:ATP binding"/>
    <property type="evidence" value="ECO:0007669"/>
    <property type="project" value="UniProtKB-KW"/>
</dbReference>
<evidence type="ECO:0000256" key="12">
    <source>
        <dbReference type="SAM" id="MobiDB-lite"/>
    </source>
</evidence>
<evidence type="ECO:0000259" key="13">
    <source>
        <dbReference type="PROSITE" id="PS50893"/>
    </source>
</evidence>
<dbReference type="GO" id="GO:0015833">
    <property type="term" value="P:peptide transport"/>
    <property type="evidence" value="ECO:0007669"/>
    <property type="project" value="InterPro"/>
</dbReference>
<keyword evidence="7" id="KW-0547">Nucleotide-binding</keyword>
<evidence type="ECO:0000256" key="9">
    <source>
        <dbReference type="ARBA" id="ARBA00022989"/>
    </source>
</evidence>
<evidence type="ECO:0000256" key="2">
    <source>
        <dbReference type="ARBA" id="ARBA00004202"/>
    </source>
</evidence>
<dbReference type="Pfam" id="PF00005">
    <property type="entry name" value="ABC_tran"/>
    <property type="match status" value="1"/>
</dbReference>
<comment type="caution">
    <text evidence="15">The sequence shown here is derived from an EMBL/GenBank/DDBJ whole genome shotgun (WGS) entry which is preliminary data.</text>
</comment>
<dbReference type="OrthoDB" id="5357528at2"/>
<dbReference type="PROSITE" id="PS00211">
    <property type="entry name" value="ABC_TRANSPORTER_1"/>
    <property type="match status" value="1"/>
</dbReference>
<feature type="transmembrane region" description="Helical" evidence="11">
    <location>
        <begin position="161"/>
        <end position="187"/>
    </location>
</feature>
<proteinExistence type="inferred from homology"/>
<gene>
    <name evidence="15" type="ORF">CLV56_3953</name>
</gene>
<evidence type="ECO:0000256" key="8">
    <source>
        <dbReference type="ARBA" id="ARBA00022840"/>
    </source>
</evidence>
<keyword evidence="8" id="KW-0067">ATP-binding</keyword>
<feature type="transmembrane region" description="Helical" evidence="11">
    <location>
        <begin position="54"/>
        <end position="74"/>
    </location>
</feature>
<keyword evidence="10 11" id="KW-0472">Membrane</keyword>
<dbReference type="InterPro" id="IPR025966">
    <property type="entry name" value="OppC_N"/>
</dbReference>
<comment type="similarity">
    <text evidence="3">Belongs to the ABC transporter superfamily.</text>
</comment>
<feature type="compositionally biased region" description="Polar residues" evidence="12">
    <location>
        <begin position="17"/>
        <end position="30"/>
    </location>
</feature>
<dbReference type="Pfam" id="PF08352">
    <property type="entry name" value="oligo_HPY"/>
    <property type="match status" value="1"/>
</dbReference>
<dbReference type="Proteomes" id="UP000230842">
    <property type="component" value="Unassembled WGS sequence"/>
</dbReference>
<dbReference type="Gene3D" id="1.10.3720.10">
    <property type="entry name" value="MetI-like"/>
    <property type="match status" value="1"/>
</dbReference>
<keyword evidence="6 11" id="KW-0812">Transmembrane</keyword>
<feature type="domain" description="ABC transporter" evidence="13">
    <location>
        <begin position="362"/>
        <end position="611"/>
    </location>
</feature>
<protein>
    <submittedName>
        <fullName evidence="15">Peptide/nickel transport system permease protein</fullName>
    </submittedName>
</protein>
<evidence type="ECO:0000259" key="14">
    <source>
        <dbReference type="PROSITE" id="PS50928"/>
    </source>
</evidence>
<evidence type="ECO:0000256" key="11">
    <source>
        <dbReference type="RuleBase" id="RU363032"/>
    </source>
</evidence>
<keyword evidence="5" id="KW-1003">Cell membrane</keyword>
<dbReference type="NCBIfam" id="TIGR01727">
    <property type="entry name" value="oligo_HPY"/>
    <property type="match status" value="1"/>
</dbReference>
<dbReference type="CDD" id="cd06261">
    <property type="entry name" value="TM_PBP2"/>
    <property type="match status" value="1"/>
</dbReference>
<keyword evidence="16" id="KW-1185">Reference proteome</keyword>
<dbReference type="InterPro" id="IPR017871">
    <property type="entry name" value="ABC_transporter-like_CS"/>
</dbReference>